<keyword evidence="5" id="KW-1185">Reference proteome</keyword>
<dbReference type="InterPro" id="IPR010918">
    <property type="entry name" value="PurM-like_C_dom"/>
</dbReference>
<accession>A0A518H3G9</accession>
<sequence length="362" mass="37157">MDEPIEATLPGPFGTCPMPRADADRVLLGHGGGGRATADLIGRLFVPAFGNEVLAALEDQATVRLPGGDGVPAPRIAISTDAFVVRPLFFPGGDIGRLAVHGTINDLVVGGAEPLYLAAAFILEEGLALDDLGRIVASMRDSCAEAGVILVAGDTKVVDRGKGDGVYITTTGVGLAPEGRSLSIRDARPGDRILVSGTIGDHGIAIMSVREGIEFETALESDTAPLGGLVRAMLGACPGIRAMRDPTRGGVSAALNELAAASRVGVTLLEGSIPVRPEVRGACEMLGLDPLDVANEGKLLAVSPPEDADALLAAMRSHPLGRDAAIIGRVVAEHPGMVTLRSVVGGERIVSMLSGEQLPRIC</sequence>
<dbReference type="Pfam" id="PF00586">
    <property type="entry name" value="AIRS"/>
    <property type="match status" value="1"/>
</dbReference>
<feature type="domain" description="PurM-like N-terminal" evidence="2">
    <location>
        <begin position="73"/>
        <end position="175"/>
    </location>
</feature>
<dbReference type="Pfam" id="PF02769">
    <property type="entry name" value="AIRS_C"/>
    <property type="match status" value="1"/>
</dbReference>
<dbReference type="SUPFAM" id="SSF55326">
    <property type="entry name" value="PurM N-terminal domain-like"/>
    <property type="match status" value="1"/>
</dbReference>
<reference evidence="4 5" key="1">
    <citation type="submission" date="2019-02" db="EMBL/GenBank/DDBJ databases">
        <title>Deep-cultivation of Planctomycetes and their phenomic and genomic characterization uncovers novel biology.</title>
        <authorList>
            <person name="Wiegand S."/>
            <person name="Jogler M."/>
            <person name="Boedeker C."/>
            <person name="Pinto D."/>
            <person name="Vollmers J."/>
            <person name="Rivas-Marin E."/>
            <person name="Kohn T."/>
            <person name="Peeters S.H."/>
            <person name="Heuer A."/>
            <person name="Rast P."/>
            <person name="Oberbeckmann S."/>
            <person name="Bunk B."/>
            <person name="Jeske O."/>
            <person name="Meyerdierks A."/>
            <person name="Storesund J.E."/>
            <person name="Kallscheuer N."/>
            <person name="Luecker S."/>
            <person name="Lage O.M."/>
            <person name="Pohl T."/>
            <person name="Merkel B.J."/>
            <person name="Hornburger P."/>
            <person name="Mueller R.-W."/>
            <person name="Bruemmer F."/>
            <person name="Labrenz M."/>
            <person name="Spormann A.M."/>
            <person name="Op den Camp H."/>
            <person name="Overmann J."/>
            <person name="Amann R."/>
            <person name="Jetten M.S.M."/>
            <person name="Mascher T."/>
            <person name="Medema M.H."/>
            <person name="Devos D.P."/>
            <person name="Kaster A.-K."/>
            <person name="Ovreas L."/>
            <person name="Rohde M."/>
            <person name="Galperin M.Y."/>
            <person name="Jogler C."/>
        </authorList>
    </citation>
    <scope>NUCLEOTIDE SEQUENCE [LARGE SCALE GENOMIC DNA]</scope>
    <source>
        <strain evidence="4 5">ElP</strain>
    </source>
</reference>
<organism evidence="4 5">
    <name type="scientific">Tautonia plasticadhaerens</name>
    <dbReference type="NCBI Taxonomy" id="2527974"/>
    <lineage>
        <taxon>Bacteria</taxon>
        <taxon>Pseudomonadati</taxon>
        <taxon>Planctomycetota</taxon>
        <taxon>Planctomycetia</taxon>
        <taxon>Isosphaerales</taxon>
        <taxon>Isosphaeraceae</taxon>
        <taxon>Tautonia</taxon>
    </lineage>
</organism>
<dbReference type="EMBL" id="CP036426">
    <property type="protein sequence ID" value="QDV35373.1"/>
    <property type="molecule type" value="Genomic_DNA"/>
</dbReference>
<dbReference type="CDD" id="cd02197">
    <property type="entry name" value="HypE"/>
    <property type="match status" value="1"/>
</dbReference>
<dbReference type="AlphaFoldDB" id="A0A518H3G9"/>
<dbReference type="NCBIfam" id="TIGR02124">
    <property type="entry name" value="hypE"/>
    <property type="match status" value="1"/>
</dbReference>
<dbReference type="Proteomes" id="UP000317835">
    <property type="component" value="Chromosome"/>
</dbReference>
<proteinExistence type="inferred from homology"/>
<evidence type="ECO:0000256" key="1">
    <source>
        <dbReference type="ARBA" id="ARBA00006243"/>
    </source>
</evidence>
<dbReference type="InterPro" id="IPR036676">
    <property type="entry name" value="PurM-like_C_sf"/>
</dbReference>
<protein>
    <submittedName>
        <fullName evidence="4">Hydrogenase expression/formation protein HypE</fullName>
    </submittedName>
</protein>
<comment type="similarity">
    <text evidence="1">Belongs to the HypE family.</text>
</comment>
<gene>
    <name evidence="4" type="primary">hypE</name>
    <name evidence="4" type="ORF">ElP_32760</name>
</gene>
<dbReference type="KEGG" id="tpla:ElP_32760"/>
<evidence type="ECO:0000259" key="3">
    <source>
        <dbReference type="Pfam" id="PF02769"/>
    </source>
</evidence>
<dbReference type="OrthoDB" id="9801934at2"/>
<dbReference type="SUPFAM" id="SSF56042">
    <property type="entry name" value="PurM C-terminal domain-like"/>
    <property type="match status" value="1"/>
</dbReference>
<dbReference type="Gene3D" id="3.30.1330.10">
    <property type="entry name" value="PurM-like, N-terminal domain"/>
    <property type="match status" value="1"/>
</dbReference>
<feature type="domain" description="PurM-like C-terminal" evidence="3">
    <location>
        <begin position="188"/>
        <end position="334"/>
    </location>
</feature>
<dbReference type="Gene3D" id="3.90.650.10">
    <property type="entry name" value="PurM-like C-terminal domain"/>
    <property type="match status" value="1"/>
</dbReference>
<dbReference type="InterPro" id="IPR016188">
    <property type="entry name" value="PurM-like_N"/>
</dbReference>
<dbReference type="PANTHER" id="PTHR30303:SF0">
    <property type="entry name" value="CARBAMOYL DEHYDRATASE HYPE"/>
    <property type="match status" value="1"/>
</dbReference>
<dbReference type="GO" id="GO:0051604">
    <property type="term" value="P:protein maturation"/>
    <property type="evidence" value="ECO:0007669"/>
    <property type="project" value="TreeGrafter"/>
</dbReference>
<evidence type="ECO:0000259" key="2">
    <source>
        <dbReference type="Pfam" id="PF00586"/>
    </source>
</evidence>
<dbReference type="PIRSF" id="PIRSF005644">
    <property type="entry name" value="Hdrgns_mtr_HypE"/>
    <property type="match status" value="1"/>
</dbReference>
<dbReference type="PANTHER" id="PTHR30303">
    <property type="entry name" value="HYDROGENASE ISOENZYMES FORMATION PROTEIN HYPE"/>
    <property type="match status" value="1"/>
</dbReference>
<dbReference type="InterPro" id="IPR011854">
    <property type="entry name" value="HypE"/>
</dbReference>
<dbReference type="InterPro" id="IPR036921">
    <property type="entry name" value="PurM-like_N_sf"/>
</dbReference>
<evidence type="ECO:0000313" key="5">
    <source>
        <dbReference type="Proteomes" id="UP000317835"/>
    </source>
</evidence>
<name>A0A518H3G9_9BACT</name>
<evidence type="ECO:0000313" key="4">
    <source>
        <dbReference type="EMBL" id="QDV35373.1"/>
    </source>
</evidence>